<dbReference type="GO" id="GO:0032259">
    <property type="term" value="P:methylation"/>
    <property type="evidence" value="ECO:0007669"/>
    <property type="project" value="UniProtKB-KW"/>
</dbReference>
<evidence type="ECO:0000259" key="1">
    <source>
        <dbReference type="Pfam" id="PF05050"/>
    </source>
</evidence>
<dbReference type="NCBIfam" id="TIGR01444">
    <property type="entry name" value="fkbM_fam"/>
    <property type="match status" value="1"/>
</dbReference>
<comment type="caution">
    <text evidence="2">The sequence shown here is derived from an EMBL/GenBank/DDBJ whole genome shotgun (WGS) entry which is preliminary data.</text>
</comment>
<dbReference type="PANTHER" id="PTHR34203">
    <property type="entry name" value="METHYLTRANSFERASE, FKBM FAMILY PROTEIN"/>
    <property type="match status" value="1"/>
</dbReference>
<reference evidence="3" key="1">
    <citation type="journal article" date="2019" name="Int. J. Syst. Evol. Microbiol.">
        <title>The Global Catalogue of Microorganisms (GCM) 10K type strain sequencing project: providing services to taxonomists for standard genome sequencing and annotation.</title>
        <authorList>
            <consortium name="The Broad Institute Genomics Platform"/>
            <consortium name="The Broad Institute Genome Sequencing Center for Infectious Disease"/>
            <person name="Wu L."/>
            <person name="Ma J."/>
        </authorList>
    </citation>
    <scope>NUCLEOTIDE SEQUENCE [LARGE SCALE GENOMIC DNA]</scope>
    <source>
        <strain evidence="3">KCTC 33849</strain>
    </source>
</reference>
<name>A0ABW5SU76_9BACL</name>
<keyword evidence="3" id="KW-1185">Reference proteome</keyword>
<dbReference type="Proteomes" id="UP001597540">
    <property type="component" value="Unassembled WGS sequence"/>
</dbReference>
<keyword evidence="2" id="KW-0808">Transferase</keyword>
<dbReference type="InterPro" id="IPR006342">
    <property type="entry name" value="FkbM_mtfrase"/>
</dbReference>
<dbReference type="InterPro" id="IPR052514">
    <property type="entry name" value="SAM-dependent_MTase"/>
</dbReference>
<evidence type="ECO:0000313" key="3">
    <source>
        <dbReference type="Proteomes" id="UP001597540"/>
    </source>
</evidence>
<dbReference type="Gene3D" id="3.40.50.150">
    <property type="entry name" value="Vaccinia Virus protein VP39"/>
    <property type="match status" value="1"/>
</dbReference>
<dbReference type="InterPro" id="IPR029063">
    <property type="entry name" value="SAM-dependent_MTases_sf"/>
</dbReference>
<gene>
    <name evidence="2" type="ORF">ACFSVM_22410</name>
</gene>
<dbReference type="SUPFAM" id="SSF53335">
    <property type="entry name" value="S-adenosyl-L-methionine-dependent methyltransferases"/>
    <property type="match status" value="1"/>
</dbReference>
<dbReference type="PANTHER" id="PTHR34203:SF15">
    <property type="entry name" value="SLL1173 PROTEIN"/>
    <property type="match status" value="1"/>
</dbReference>
<dbReference type="GO" id="GO:0008168">
    <property type="term" value="F:methyltransferase activity"/>
    <property type="evidence" value="ECO:0007669"/>
    <property type="project" value="UniProtKB-KW"/>
</dbReference>
<evidence type="ECO:0000313" key="2">
    <source>
        <dbReference type="EMBL" id="MFD2703188.1"/>
    </source>
</evidence>
<dbReference type="RefSeq" id="WP_379264676.1">
    <property type="nucleotide sequence ID" value="NZ_JBHUMJ010000011.1"/>
</dbReference>
<dbReference type="Pfam" id="PF05050">
    <property type="entry name" value="Methyltransf_21"/>
    <property type="match status" value="1"/>
</dbReference>
<accession>A0ABW5SU76</accession>
<keyword evidence="2" id="KW-0489">Methyltransferase</keyword>
<feature type="domain" description="Methyltransferase FkbM" evidence="1">
    <location>
        <begin position="60"/>
        <end position="227"/>
    </location>
</feature>
<sequence>MFGAYIGNGKMLISSTWGGKLVAPSNDYSLMPDLTIHGIFDPSLTKYLINTLKAGNKVIDAGANIGYFTVLASYLVGSTGKVISYEANPSTFNLLMENITLNLCQNTTAFNKAVYSHNDLLSFYVSERFSGNSSLYEPDDAYIKYFISDKVSKKIEIEAEPLNELLETLGHIDLIKIDVEGAEYQTFLGMDRLIMNSSVSQVVFELNRLRMKNDWEDMKMLLNKFQFLYGAEYYIILHDGTLQSIHVDKMFSADYIENVVIKFN</sequence>
<proteinExistence type="predicted"/>
<protein>
    <submittedName>
        <fullName evidence="2">FkbM family methyltransferase</fullName>
    </submittedName>
</protein>
<dbReference type="EMBL" id="JBHUMJ010000011">
    <property type="protein sequence ID" value="MFD2703188.1"/>
    <property type="molecule type" value="Genomic_DNA"/>
</dbReference>
<organism evidence="2 3">
    <name type="scientific">Paenibacillus shunpengii</name>
    <dbReference type="NCBI Taxonomy" id="2054424"/>
    <lineage>
        <taxon>Bacteria</taxon>
        <taxon>Bacillati</taxon>
        <taxon>Bacillota</taxon>
        <taxon>Bacilli</taxon>
        <taxon>Bacillales</taxon>
        <taxon>Paenibacillaceae</taxon>
        <taxon>Paenibacillus</taxon>
    </lineage>
</organism>